<reference evidence="8 9" key="1">
    <citation type="submission" date="2019-09" db="EMBL/GenBank/DDBJ databases">
        <title>Chitinophaga ginsengihumi sp. nov., isolated from soil of ginseng rhizosphere.</title>
        <authorList>
            <person name="Lee J."/>
        </authorList>
    </citation>
    <scope>NUCLEOTIDE SEQUENCE [LARGE SCALE GENOMIC DNA]</scope>
    <source>
        <strain evidence="8 9">BN140078</strain>
    </source>
</reference>
<dbReference type="RefSeq" id="WP_149838234.1">
    <property type="nucleotide sequence ID" value="NZ_VUOC01000002.1"/>
</dbReference>
<accession>A0A5B2VXL9</accession>
<gene>
    <name evidence="8" type="ORF">F0L74_12715</name>
</gene>
<dbReference type="Pfam" id="PF07980">
    <property type="entry name" value="SusD_RagB"/>
    <property type="match status" value="1"/>
</dbReference>
<comment type="caution">
    <text evidence="8">The sequence shown here is derived from an EMBL/GenBank/DDBJ whole genome shotgun (WGS) entry which is preliminary data.</text>
</comment>
<dbReference type="CDD" id="cd08977">
    <property type="entry name" value="SusD"/>
    <property type="match status" value="1"/>
</dbReference>
<sequence>MKQLNRKFLSLLCIGLIIQGCSKNFIELNPISNANEGNFYKTQDDFLNAIYGAYATLKTSGQYDDNMQLVGDLRSDNTEMGTTASTRFSYYDLTQFNVQPTSPIVESIWNDNYVGIRDVNMILDRIVDAGISADVKTQITGEAQFLRGLFYFNLVRVFGKVPLVTKSLKTIEEAYSFGRADVADVADVYKQIVTDLTVAEAVLPLQVTGQEGRATKGAAGALLGKVYLTMHNYAGAKDILNKVISSGQYDLLPDYKDLWDAKKKNSKESVFAVQFLASISTSTGANFTERYFPYQYPLFSFSTTGGGYNIPTEDLIAAYESGDLRKAASLRESYTNANGQPVTGLQGRFEYKFHDESIKSGGSNDNWPVLRYADVLLMYAEALNELSFEADGMALSLLNRIRQRAGLPEKTATNANPALRIASQADFRLAMEQERRVEFAFEGQRWFDLVRTDRAIAVLGPKVQGGLMPAQLVLPVPLSQIDVNPAKIDQNPGAK</sequence>
<keyword evidence="9" id="KW-1185">Reference proteome</keyword>
<protein>
    <submittedName>
        <fullName evidence="8">RagB/SusD family nutrient uptake outer membrane protein</fullName>
    </submittedName>
</protein>
<comment type="subcellular location">
    <subcellularLocation>
        <location evidence="1">Cell outer membrane</location>
    </subcellularLocation>
</comment>
<dbReference type="GO" id="GO:0009279">
    <property type="term" value="C:cell outer membrane"/>
    <property type="evidence" value="ECO:0007669"/>
    <property type="project" value="UniProtKB-SubCell"/>
</dbReference>
<keyword evidence="4" id="KW-0472">Membrane</keyword>
<dbReference type="Pfam" id="PF14322">
    <property type="entry name" value="SusD-like_3"/>
    <property type="match status" value="1"/>
</dbReference>
<feature type="domain" description="SusD-like N-terminal" evidence="7">
    <location>
        <begin position="74"/>
        <end position="228"/>
    </location>
</feature>
<dbReference type="EMBL" id="VUOC01000002">
    <property type="protein sequence ID" value="KAA2243358.1"/>
    <property type="molecule type" value="Genomic_DNA"/>
</dbReference>
<evidence type="ECO:0000256" key="5">
    <source>
        <dbReference type="ARBA" id="ARBA00023237"/>
    </source>
</evidence>
<keyword evidence="3" id="KW-0732">Signal</keyword>
<dbReference type="InterPro" id="IPR011990">
    <property type="entry name" value="TPR-like_helical_dom_sf"/>
</dbReference>
<organism evidence="8 9">
    <name type="scientific">Chitinophaga agrisoli</name>
    <dbReference type="NCBI Taxonomy" id="2607653"/>
    <lineage>
        <taxon>Bacteria</taxon>
        <taxon>Pseudomonadati</taxon>
        <taxon>Bacteroidota</taxon>
        <taxon>Chitinophagia</taxon>
        <taxon>Chitinophagales</taxon>
        <taxon>Chitinophagaceae</taxon>
        <taxon>Chitinophaga</taxon>
    </lineage>
</organism>
<proteinExistence type="inferred from homology"/>
<evidence type="ECO:0000259" key="7">
    <source>
        <dbReference type="Pfam" id="PF14322"/>
    </source>
</evidence>
<dbReference type="AlphaFoldDB" id="A0A5B2VXL9"/>
<evidence type="ECO:0000256" key="2">
    <source>
        <dbReference type="ARBA" id="ARBA00006275"/>
    </source>
</evidence>
<dbReference type="InterPro" id="IPR012944">
    <property type="entry name" value="SusD_RagB_dom"/>
</dbReference>
<evidence type="ECO:0000256" key="4">
    <source>
        <dbReference type="ARBA" id="ARBA00023136"/>
    </source>
</evidence>
<evidence type="ECO:0000256" key="3">
    <source>
        <dbReference type="ARBA" id="ARBA00022729"/>
    </source>
</evidence>
<dbReference type="Gene3D" id="1.25.40.390">
    <property type="match status" value="1"/>
</dbReference>
<comment type="similarity">
    <text evidence="2">Belongs to the SusD family.</text>
</comment>
<feature type="domain" description="RagB/SusD" evidence="6">
    <location>
        <begin position="351"/>
        <end position="456"/>
    </location>
</feature>
<keyword evidence="5" id="KW-0998">Cell outer membrane</keyword>
<name>A0A5B2VXL9_9BACT</name>
<evidence type="ECO:0000313" key="8">
    <source>
        <dbReference type="EMBL" id="KAA2243358.1"/>
    </source>
</evidence>
<dbReference type="SUPFAM" id="SSF48452">
    <property type="entry name" value="TPR-like"/>
    <property type="match status" value="1"/>
</dbReference>
<reference evidence="8 9" key="2">
    <citation type="submission" date="2019-09" db="EMBL/GenBank/DDBJ databases">
        <authorList>
            <person name="Jin C."/>
        </authorList>
    </citation>
    <scope>NUCLEOTIDE SEQUENCE [LARGE SCALE GENOMIC DNA]</scope>
    <source>
        <strain evidence="8 9">BN140078</strain>
    </source>
</reference>
<evidence type="ECO:0000259" key="6">
    <source>
        <dbReference type="Pfam" id="PF07980"/>
    </source>
</evidence>
<dbReference type="PROSITE" id="PS51257">
    <property type="entry name" value="PROKAR_LIPOPROTEIN"/>
    <property type="match status" value="1"/>
</dbReference>
<dbReference type="Proteomes" id="UP000324611">
    <property type="component" value="Unassembled WGS sequence"/>
</dbReference>
<evidence type="ECO:0000256" key="1">
    <source>
        <dbReference type="ARBA" id="ARBA00004442"/>
    </source>
</evidence>
<evidence type="ECO:0000313" key="9">
    <source>
        <dbReference type="Proteomes" id="UP000324611"/>
    </source>
</evidence>
<dbReference type="InterPro" id="IPR033985">
    <property type="entry name" value="SusD-like_N"/>
</dbReference>